<dbReference type="AlphaFoldDB" id="A0A841HJY7"/>
<evidence type="ECO:0000256" key="1">
    <source>
        <dbReference type="SAM" id="SignalP"/>
    </source>
</evidence>
<keyword evidence="1" id="KW-0732">Signal</keyword>
<name>A0A841HJY7_9GAMM</name>
<dbReference type="Proteomes" id="UP000588068">
    <property type="component" value="Unassembled WGS sequence"/>
</dbReference>
<reference evidence="2 3" key="1">
    <citation type="submission" date="2020-08" db="EMBL/GenBank/DDBJ databases">
        <title>Genomic Encyclopedia of Type Strains, Phase IV (KMG-IV): sequencing the most valuable type-strain genomes for metagenomic binning, comparative biology and taxonomic classification.</title>
        <authorList>
            <person name="Goeker M."/>
        </authorList>
    </citation>
    <scope>NUCLEOTIDE SEQUENCE [LARGE SCALE GENOMIC DNA]</scope>
    <source>
        <strain evidence="2 3">DSM 26723</strain>
    </source>
</reference>
<dbReference type="NCBIfam" id="TIGR01451">
    <property type="entry name" value="B_ant_repeat"/>
    <property type="match status" value="1"/>
</dbReference>
<accession>A0A841HJY7</accession>
<feature type="signal peptide" evidence="1">
    <location>
        <begin position="1"/>
        <end position="27"/>
    </location>
</feature>
<feature type="chain" id="PRO_5032987486" evidence="1">
    <location>
        <begin position="28"/>
        <end position="329"/>
    </location>
</feature>
<proteinExistence type="predicted"/>
<gene>
    <name evidence="2" type="ORF">HNQ60_001772</name>
</gene>
<dbReference type="InterPro" id="IPR047589">
    <property type="entry name" value="DUF11_rpt"/>
</dbReference>
<evidence type="ECO:0000313" key="3">
    <source>
        <dbReference type="Proteomes" id="UP000588068"/>
    </source>
</evidence>
<evidence type="ECO:0000313" key="2">
    <source>
        <dbReference type="EMBL" id="MBB6092894.1"/>
    </source>
</evidence>
<keyword evidence="3" id="KW-1185">Reference proteome</keyword>
<comment type="caution">
    <text evidence="2">The sequence shown here is derived from an EMBL/GenBank/DDBJ whole genome shotgun (WGS) entry which is preliminary data.</text>
</comment>
<organism evidence="2 3">
    <name type="scientific">Povalibacter uvarum</name>
    <dbReference type="NCBI Taxonomy" id="732238"/>
    <lineage>
        <taxon>Bacteria</taxon>
        <taxon>Pseudomonadati</taxon>
        <taxon>Pseudomonadota</taxon>
        <taxon>Gammaproteobacteria</taxon>
        <taxon>Steroidobacterales</taxon>
        <taxon>Steroidobacteraceae</taxon>
        <taxon>Povalibacter</taxon>
    </lineage>
</organism>
<protein>
    <submittedName>
        <fullName evidence="2">Putative repeat protein (TIGR01451 family)</fullName>
    </submittedName>
</protein>
<sequence length="329" mass="33442">MVHSRWSWLFAGLLVAVFIAAPAAVRAAGTNAGTSIQGTAQATYTFGGPTLTATSNTVTVIVAEILDVVVTVSGTTPVSAGETRRGLVFTITNTGNGTETFDLGAMSAGIVGDDFDPTLVDIYFDTDASNDLSPPDTLYVAGSNDPALAPDTAVRVLVINDIPANVANTARGRSQLTARARTGTGTPGSLFATQGDGGVDALVGTSGAQGIVFGEYVAARMQVAAVKTQTIVDPAGGSRPVAGARIDYQIVVSVNGSGTAPDAIFSDTIPAYTTYVPGTLALNSTVLSDIADGDVGEFVSAPDSQVRIHLGDLTQASGPQTIRFAVTIN</sequence>
<dbReference type="EMBL" id="JACHHZ010000002">
    <property type="protein sequence ID" value="MBB6092894.1"/>
    <property type="molecule type" value="Genomic_DNA"/>
</dbReference>
<dbReference type="RefSeq" id="WP_184330758.1">
    <property type="nucleotide sequence ID" value="NZ_JACHHZ010000002.1"/>
</dbReference>